<evidence type="ECO:0000256" key="1">
    <source>
        <dbReference type="SAM" id="MobiDB-lite"/>
    </source>
</evidence>
<dbReference type="EMBL" id="JACMSC010000012">
    <property type="protein sequence ID" value="KAG6497490.1"/>
    <property type="molecule type" value="Genomic_DNA"/>
</dbReference>
<dbReference type="PANTHER" id="PTHR36034:SF2">
    <property type="entry name" value="EXPRESSED PROTEIN"/>
    <property type="match status" value="1"/>
</dbReference>
<gene>
    <name evidence="2" type="ORF">ZIOFF_045391</name>
</gene>
<keyword evidence="3" id="KW-1185">Reference proteome</keyword>
<accession>A0A8J5FZ06</accession>
<evidence type="ECO:0000313" key="3">
    <source>
        <dbReference type="Proteomes" id="UP000734854"/>
    </source>
</evidence>
<name>A0A8J5FZ06_ZINOF</name>
<feature type="region of interest" description="Disordered" evidence="1">
    <location>
        <begin position="201"/>
        <end position="227"/>
    </location>
</feature>
<protein>
    <submittedName>
        <fullName evidence="2">Uncharacterized protein</fullName>
    </submittedName>
</protein>
<reference evidence="2 3" key="1">
    <citation type="submission" date="2020-08" db="EMBL/GenBank/DDBJ databases">
        <title>Plant Genome Project.</title>
        <authorList>
            <person name="Zhang R.-G."/>
        </authorList>
    </citation>
    <scope>NUCLEOTIDE SEQUENCE [LARGE SCALE GENOMIC DNA]</scope>
    <source>
        <tissue evidence="2">Rhizome</tissue>
    </source>
</reference>
<sequence length="874" mass="95073">MSLRCHIYQSYLPGALDIAMNFLIRTAQPIIPEVSKVVEPEQNKVLQPTIKRTTTLEGLIAEEPYPGHSVGDDINSDNIGSGFMGSSMASSTFKNQVPIGDYTDVSKDNGWITIPYKELLDNWHEAADIQQMRSLDRSFVFPGEHIHILVCLSAHKREPEIITPFRVAAVMAKNGKSNPNKVKPVETNEKISSSISLNGVVSNTAGETSDQNAENNGHSSGVSSPKDDISAAENLRMEFHKQQTEDILESFRNSNFLVRIAEADEQLWSRKNTSSSMIPELVGGRSYPDGGLKSIPKSNFFSVVVDKGRFDGNTSGGVARDTARCYSLSNGDIVVYLEVNVGIKNLKDPVLEVIQFEKYRSDTSIEDHSNSLVASHNDPCRELLNWLLPLDSTLPPHLLSSPSSSSISKKPTNPATGSQIFSLGHFRSYSMPSLPQVSGSPSVGSLSNPNPSIDLEDFSHISTEKLIKSQDSGNVGLLSFRGVPLEPERFSAHCGLEGIYLPGWRWRRKLEIIQPVEIHSFAADCNTEDLLCVQIKNVSPAHIPDLIIFLDAISIVSEEASKGGSLISVPIASIETGNAHNLPNLSIRRGEQHSFILKLATIPCRDQKEDVEMIPYSRKGSAGSKTKKKSSTSDGMLVSSTANQFAILVSCRCNFTESKLFFKQVTNWQPRISRDLMISVASETNKRTGTQSFGAPQLPVKVLTLKASNLTHKDLTFTVLAPESAISPSVISLTSTPKTLKESYAAIHDYARKLGGDKSGSGLQSLSSVYNSSTQQTNTFEGGKVADSPERTSIISDVISNNSGFTHLWLQSAVPLGCIPALSSATVKLELLPLTDGIISLDTLQIAVKEKGLTFVPEHSIKIHATSSISTGIL</sequence>
<dbReference type="Proteomes" id="UP000734854">
    <property type="component" value="Unassembled WGS sequence"/>
</dbReference>
<feature type="compositionally biased region" description="Polar residues" evidence="1">
    <location>
        <begin position="201"/>
        <end position="223"/>
    </location>
</feature>
<comment type="caution">
    <text evidence="2">The sequence shown here is derived from an EMBL/GenBank/DDBJ whole genome shotgun (WGS) entry which is preliminary data.</text>
</comment>
<organism evidence="2 3">
    <name type="scientific">Zingiber officinale</name>
    <name type="common">Ginger</name>
    <name type="synonym">Amomum zingiber</name>
    <dbReference type="NCBI Taxonomy" id="94328"/>
    <lineage>
        <taxon>Eukaryota</taxon>
        <taxon>Viridiplantae</taxon>
        <taxon>Streptophyta</taxon>
        <taxon>Embryophyta</taxon>
        <taxon>Tracheophyta</taxon>
        <taxon>Spermatophyta</taxon>
        <taxon>Magnoliopsida</taxon>
        <taxon>Liliopsida</taxon>
        <taxon>Zingiberales</taxon>
        <taxon>Zingiberaceae</taxon>
        <taxon>Zingiber</taxon>
    </lineage>
</organism>
<proteinExistence type="predicted"/>
<dbReference type="AlphaFoldDB" id="A0A8J5FZ06"/>
<dbReference type="PANTHER" id="PTHR36034">
    <property type="entry name" value="EXPRESSED PROTEIN"/>
    <property type="match status" value="1"/>
</dbReference>
<evidence type="ECO:0000313" key="2">
    <source>
        <dbReference type="EMBL" id="KAG6497490.1"/>
    </source>
</evidence>